<dbReference type="AlphaFoldDB" id="A0A9E8MU72"/>
<gene>
    <name evidence="1" type="ORF">N7U66_12675</name>
</gene>
<dbReference type="RefSeq" id="WP_267675578.1">
    <property type="nucleotide sequence ID" value="NZ_CP113088.1"/>
</dbReference>
<name>A0A9E8MU72_9FLAO</name>
<accession>A0A9E8MU72</accession>
<dbReference type="EMBL" id="CP113088">
    <property type="protein sequence ID" value="WAC01030.1"/>
    <property type="molecule type" value="Genomic_DNA"/>
</dbReference>
<dbReference type="KEGG" id="lnu:N7U66_12675"/>
<proteinExistence type="predicted"/>
<evidence type="ECO:0000313" key="2">
    <source>
        <dbReference type="Proteomes" id="UP001164705"/>
    </source>
</evidence>
<dbReference type="Proteomes" id="UP001164705">
    <property type="component" value="Chromosome"/>
</dbReference>
<organism evidence="1 2">
    <name type="scientific">Lacinutrix neustonica</name>
    <dbReference type="NCBI Taxonomy" id="2980107"/>
    <lineage>
        <taxon>Bacteria</taxon>
        <taxon>Pseudomonadati</taxon>
        <taxon>Bacteroidota</taxon>
        <taxon>Flavobacteriia</taxon>
        <taxon>Flavobacteriales</taxon>
        <taxon>Flavobacteriaceae</taxon>
        <taxon>Lacinutrix</taxon>
    </lineage>
</organism>
<evidence type="ECO:0008006" key="3">
    <source>
        <dbReference type="Google" id="ProtNLM"/>
    </source>
</evidence>
<reference evidence="1" key="1">
    <citation type="submission" date="2022-11" db="EMBL/GenBank/DDBJ databases">
        <title>Lacinutrix neustonica HL-RS19T sp. nov., isolated from the surface microlayer sample of brackish Lake Shihwa.</title>
        <authorList>
            <person name="Choi J.Y."/>
            <person name="Hwang C.Y."/>
        </authorList>
    </citation>
    <scope>NUCLEOTIDE SEQUENCE</scope>
    <source>
        <strain evidence="1">HL-RS19</strain>
    </source>
</reference>
<evidence type="ECO:0000313" key="1">
    <source>
        <dbReference type="EMBL" id="WAC01030.1"/>
    </source>
</evidence>
<sequence>MKTQNTNKLEFIKRDLLELNDSQLLDVNGGSTPTTLFCSIIIVSIITTIPGDQGPTGDVIFEDGF</sequence>
<protein>
    <recommendedName>
        <fullName evidence="3">Class IIb bacteriocin, lactobin A/cerein 7B family</fullName>
    </recommendedName>
</protein>
<keyword evidence="2" id="KW-1185">Reference proteome</keyword>